<dbReference type="Proteomes" id="UP000625210">
    <property type="component" value="Unassembled WGS sequence"/>
</dbReference>
<evidence type="ECO:0000313" key="2">
    <source>
        <dbReference type="Proteomes" id="UP000625210"/>
    </source>
</evidence>
<reference evidence="1" key="1">
    <citation type="journal article" date="2014" name="Int. J. Syst. Evol. Microbiol.">
        <title>Complete genome sequence of Corynebacterium casei LMG S-19264T (=DSM 44701T), isolated from a smear-ripened cheese.</title>
        <authorList>
            <consortium name="US DOE Joint Genome Institute (JGI-PGF)"/>
            <person name="Walter F."/>
            <person name="Albersmeier A."/>
            <person name="Kalinowski J."/>
            <person name="Ruckert C."/>
        </authorList>
    </citation>
    <scope>NUCLEOTIDE SEQUENCE</scope>
    <source>
        <strain evidence="1">CGMCC 1.15179</strain>
    </source>
</reference>
<organism evidence="1 2">
    <name type="scientific">Marinithermofilum abyssi</name>
    <dbReference type="NCBI Taxonomy" id="1571185"/>
    <lineage>
        <taxon>Bacteria</taxon>
        <taxon>Bacillati</taxon>
        <taxon>Bacillota</taxon>
        <taxon>Bacilli</taxon>
        <taxon>Bacillales</taxon>
        <taxon>Thermoactinomycetaceae</taxon>
        <taxon>Marinithermofilum</taxon>
    </lineage>
</organism>
<sequence length="111" mass="12517">MEESFPLGRIEVETDGKRFPIRFWKAEVTVNAPGPGNLKNWYVYIQGMNAESADVLDDCFYYDRRQVTLHMETAGGKPLEGEAEVEQVAVGPHSHVKLLGRGVLYGFELLM</sequence>
<dbReference type="EMBL" id="BMHQ01000006">
    <property type="protein sequence ID" value="GGE18367.1"/>
    <property type="molecule type" value="Genomic_DNA"/>
</dbReference>
<evidence type="ECO:0000313" key="1">
    <source>
        <dbReference type="EMBL" id="GGE18367.1"/>
    </source>
</evidence>
<protein>
    <submittedName>
        <fullName evidence="1">Uncharacterized protein</fullName>
    </submittedName>
</protein>
<gene>
    <name evidence="1" type="ORF">GCM10011571_20270</name>
</gene>
<reference evidence="1" key="2">
    <citation type="submission" date="2020-09" db="EMBL/GenBank/DDBJ databases">
        <authorList>
            <person name="Sun Q."/>
            <person name="Zhou Y."/>
        </authorList>
    </citation>
    <scope>NUCLEOTIDE SEQUENCE</scope>
    <source>
        <strain evidence="1">CGMCC 1.15179</strain>
    </source>
</reference>
<name>A0A8J2YE65_9BACL</name>
<dbReference type="AlphaFoldDB" id="A0A8J2YE65"/>
<keyword evidence="2" id="KW-1185">Reference proteome</keyword>
<accession>A0A8J2YE65</accession>
<dbReference type="RefSeq" id="WP_188647769.1">
    <property type="nucleotide sequence ID" value="NZ_BMHQ01000006.1"/>
</dbReference>
<proteinExistence type="predicted"/>
<comment type="caution">
    <text evidence="1">The sequence shown here is derived from an EMBL/GenBank/DDBJ whole genome shotgun (WGS) entry which is preliminary data.</text>
</comment>